<dbReference type="AlphaFoldDB" id="A0AAD7C5V8"/>
<feature type="domain" description="Integrase zinc-binding" evidence="2">
    <location>
        <begin position="89"/>
        <end position="134"/>
    </location>
</feature>
<organism evidence="3 4">
    <name type="scientific">Mycena rosella</name>
    <name type="common">Pink bonnet</name>
    <name type="synonym">Agaricus rosellus</name>
    <dbReference type="NCBI Taxonomy" id="1033263"/>
    <lineage>
        <taxon>Eukaryota</taxon>
        <taxon>Fungi</taxon>
        <taxon>Dikarya</taxon>
        <taxon>Basidiomycota</taxon>
        <taxon>Agaricomycotina</taxon>
        <taxon>Agaricomycetes</taxon>
        <taxon>Agaricomycetidae</taxon>
        <taxon>Agaricales</taxon>
        <taxon>Marasmiineae</taxon>
        <taxon>Mycenaceae</taxon>
        <taxon>Mycena</taxon>
    </lineage>
</organism>
<dbReference type="EMBL" id="JARKIE010000439">
    <property type="protein sequence ID" value="KAJ7639890.1"/>
    <property type="molecule type" value="Genomic_DNA"/>
</dbReference>
<protein>
    <recommendedName>
        <fullName evidence="2">Integrase zinc-binding domain-containing protein</fullName>
    </recommendedName>
</protein>
<sequence length="337" mass="38542">MAPGVRPSARLNPAMEPRDAEVAEMDAHPEPELGLEPDDTPADDPTEDALLESICAGYQTDSFFSIILKEKKLFSSFSIEKDMIYTRNRDRRGALLQQAHNSLGHFGPQRTGDYLRRWYWWPKVSQEVQTFCDSWLQTKFMPPTHRLLIHYLSLEYFVMHDFLAQALSVIARHRDDNRVALAKCESTSLSNLEYDPWYAFTLRFRNLRGANLYKVLSLERPVDRPKSQCPSHDKQVDRARVDKLLLEVMSMPGLYEDKIDELQTMVCDTFAPGPWPRASVQSITLDGVVNAMADMGVQIDRVDDAWAHQENVFELAELAPALPTFQVARIRPGSISR</sequence>
<evidence type="ECO:0000259" key="2">
    <source>
        <dbReference type="Pfam" id="PF17921"/>
    </source>
</evidence>
<feature type="compositionally biased region" description="Basic and acidic residues" evidence="1">
    <location>
        <begin position="16"/>
        <end position="31"/>
    </location>
</feature>
<evidence type="ECO:0000313" key="3">
    <source>
        <dbReference type="EMBL" id="KAJ7639890.1"/>
    </source>
</evidence>
<name>A0AAD7C5V8_MYCRO</name>
<accession>A0AAD7C5V8</accession>
<proteinExistence type="predicted"/>
<reference evidence="3" key="1">
    <citation type="submission" date="2023-03" db="EMBL/GenBank/DDBJ databases">
        <title>Massive genome expansion in bonnet fungi (Mycena s.s.) driven by repeated elements and novel gene families across ecological guilds.</title>
        <authorList>
            <consortium name="Lawrence Berkeley National Laboratory"/>
            <person name="Harder C.B."/>
            <person name="Miyauchi S."/>
            <person name="Viragh M."/>
            <person name="Kuo A."/>
            <person name="Thoen E."/>
            <person name="Andreopoulos B."/>
            <person name="Lu D."/>
            <person name="Skrede I."/>
            <person name="Drula E."/>
            <person name="Henrissat B."/>
            <person name="Morin E."/>
            <person name="Kohler A."/>
            <person name="Barry K."/>
            <person name="LaButti K."/>
            <person name="Morin E."/>
            <person name="Salamov A."/>
            <person name="Lipzen A."/>
            <person name="Mereny Z."/>
            <person name="Hegedus B."/>
            <person name="Baldrian P."/>
            <person name="Stursova M."/>
            <person name="Weitz H."/>
            <person name="Taylor A."/>
            <person name="Grigoriev I.V."/>
            <person name="Nagy L.G."/>
            <person name="Martin F."/>
            <person name="Kauserud H."/>
        </authorList>
    </citation>
    <scope>NUCLEOTIDE SEQUENCE</scope>
    <source>
        <strain evidence="3">CBHHK067</strain>
    </source>
</reference>
<feature type="compositionally biased region" description="Acidic residues" evidence="1">
    <location>
        <begin position="33"/>
        <end position="46"/>
    </location>
</feature>
<gene>
    <name evidence="3" type="ORF">B0H17DRAFT_1216784</name>
</gene>
<feature type="region of interest" description="Disordered" evidence="1">
    <location>
        <begin position="1"/>
        <end position="46"/>
    </location>
</feature>
<dbReference type="Proteomes" id="UP001221757">
    <property type="component" value="Unassembled WGS sequence"/>
</dbReference>
<dbReference type="Pfam" id="PF17921">
    <property type="entry name" value="Integrase_H2C2"/>
    <property type="match status" value="1"/>
</dbReference>
<evidence type="ECO:0000313" key="4">
    <source>
        <dbReference type="Proteomes" id="UP001221757"/>
    </source>
</evidence>
<comment type="caution">
    <text evidence="3">The sequence shown here is derived from an EMBL/GenBank/DDBJ whole genome shotgun (WGS) entry which is preliminary data.</text>
</comment>
<evidence type="ECO:0000256" key="1">
    <source>
        <dbReference type="SAM" id="MobiDB-lite"/>
    </source>
</evidence>
<dbReference type="Gene3D" id="1.10.340.70">
    <property type="match status" value="1"/>
</dbReference>
<dbReference type="InterPro" id="IPR041588">
    <property type="entry name" value="Integrase_H2C2"/>
</dbReference>
<keyword evidence="4" id="KW-1185">Reference proteome</keyword>